<dbReference type="OrthoDB" id="10258696at2759"/>
<dbReference type="GeneID" id="9049714"/>
<dbReference type="InParanoid" id="C5LT50"/>
<keyword evidence="3" id="KW-1185">Reference proteome</keyword>
<protein>
    <submittedName>
        <fullName evidence="2">Uncharacterized protein</fullName>
    </submittedName>
</protein>
<feature type="compositionally biased region" description="Basic and acidic residues" evidence="1">
    <location>
        <begin position="298"/>
        <end position="310"/>
    </location>
</feature>
<accession>C5LT50</accession>
<evidence type="ECO:0000256" key="1">
    <source>
        <dbReference type="SAM" id="MobiDB-lite"/>
    </source>
</evidence>
<dbReference type="EMBL" id="GG685288">
    <property type="protein sequence ID" value="EER00018.1"/>
    <property type="molecule type" value="Genomic_DNA"/>
</dbReference>
<dbReference type="OMA" id="WIRRRFV"/>
<dbReference type="RefSeq" id="XP_002767300.1">
    <property type="nucleotide sequence ID" value="XM_002767254.1"/>
</dbReference>
<name>C5LT50_PERM5</name>
<proteinExistence type="predicted"/>
<evidence type="ECO:0000313" key="2">
    <source>
        <dbReference type="EMBL" id="EER00018.1"/>
    </source>
</evidence>
<organism evidence="3">
    <name type="scientific">Perkinsus marinus (strain ATCC 50983 / TXsc)</name>
    <dbReference type="NCBI Taxonomy" id="423536"/>
    <lineage>
        <taxon>Eukaryota</taxon>
        <taxon>Sar</taxon>
        <taxon>Alveolata</taxon>
        <taxon>Perkinsozoa</taxon>
        <taxon>Perkinsea</taxon>
        <taxon>Perkinsida</taxon>
        <taxon>Perkinsidae</taxon>
        <taxon>Perkinsus</taxon>
    </lineage>
</organism>
<dbReference type="AlphaFoldDB" id="C5LT50"/>
<feature type="region of interest" description="Disordered" evidence="1">
    <location>
        <begin position="294"/>
        <end position="318"/>
    </location>
</feature>
<gene>
    <name evidence="2" type="ORF">Pmar_PMAR024495</name>
</gene>
<sequence>MAEVFGTHSDQLKDLQNCLGHVIEEKITNSLLMDVGTADQDALERAVDLAANAAVTLLGRLRHIDVRLFVPRLVAARPNDRLRRILWDRLLLKSDSHRPDHAKECSYRPRDLPQDILGSSDHRLSHSQTAEVERLVAASPETEPTESSVFTAVVLVLVYGVGPANPRRYEGMLSSTKAWDAAVSHCSDLDAGSWIRRRFVDARVHQEATKLIWDELLLAACWSPAAVPEVLAICTRVLLELIGRSSGVVSGTVFLEALRSRRSDLLEVICGRGSESIAEVSSCSSLPDHLPQYGTSLDHGEAHNGHHNDPSEGVDAATQTEEDLWNGHGRPGLAVEPWSSYVTDLMAKGGGRVGLSVELRDGRRIQLPIINPFGLVDSVSEIVEHCLIHGVDGSSSSPITTTALRRDISKAVATRFNDDNEVLDDRGVHVRKVTVKLGAVEPTLCVALPTASSESAELLNVCMRAVGRAQLDDQALVMKAVEYLMSHLAHDTE</sequence>
<evidence type="ECO:0000313" key="3">
    <source>
        <dbReference type="Proteomes" id="UP000007800"/>
    </source>
</evidence>
<dbReference type="Proteomes" id="UP000007800">
    <property type="component" value="Unassembled WGS sequence"/>
</dbReference>
<reference evidence="2 3" key="1">
    <citation type="submission" date="2008-07" db="EMBL/GenBank/DDBJ databases">
        <authorList>
            <person name="El-Sayed N."/>
            <person name="Caler E."/>
            <person name="Inman J."/>
            <person name="Amedeo P."/>
            <person name="Hass B."/>
            <person name="Wortman J."/>
        </authorList>
    </citation>
    <scope>NUCLEOTIDE SEQUENCE [LARGE SCALE GENOMIC DNA]</scope>
    <source>
        <strain evidence="3">ATCC 50983 / TXsc</strain>
    </source>
</reference>